<dbReference type="SMART" id="SM00409">
    <property type="entry name" value="IG"/>
    <property type="match status" value="3"/>
</dbReference>
<keyword evidence="7" id="KW-0393">Immunoglobulin domain</keyword>
<keyword evidence="14" id="KW-0675">Receptor</keyword>
<feature type="chain" id="PRO_5012962259" description="Soluble interferon alpha/beta receptor OPG204" evidence="12">
    <location>
        <begin position="19"/>
        <end position="583"/>
    </location>
</feature>
<feature type="domain" description="Ig-like" evidence="13">
    <location>
        <begin position="265"/>
        <end position="387"/>
    </location>
</feature>
<comment type="function">
    <text evidence="10">Counteracts the antiviral effects of host IFN-alpha/beta and key IFN-inducible proteins involved in viral RNA degradation suxh as host OAS1. Acts as a soluble IFN-alpha receptor and thus inhibits the interaction between host IFN-alpha and its receptor.</text>
</comment>
<accession>A0A212FFY9</accession>
<dbReference type="Gene3D" id="2.60.40.10">
    <property type="entry name" value="Immunoglobulins"/>
    <property type="match status" value="2"/>
</dbReference>
<evidence type="ECO:0000256" key="10">
    <source>
        <dbReference type="ARBA" id="ARBA00045444"/>
    </source>
</evidence>
<keyword evidence="6" id="KW-0922">Interferon antiviral system evasion</keyword>
<keyword evidence="2" id="KW-0899">Viral immunoevasion</keyword>
<evidence type="ECO:0000256" key="11">
    <source>
        <dbReference type="SAM" id="MobiDB-lite"/>
    </source>
</evidence>
<evidence type="ECO:0000256" key="6">
    <source>
        <dbReference type="ARBA" id="ARBA00023258"/>
    </source>
</evidence>
<dbReference type="InterPro" id="IPR035897">
    <property type="entry name" value="Toll_tir_struct_dom_sf"/>
</dbReference>
<evidence type="ECO:0000256" key="2">
    <source>
        <dbReference type="ARBA" id="ARBA00022632"/>
    </source>
</evidence>
<dbReference type="AlphaFoldDB" id="A0A212FFY9"/>
<keyword evidence="3" id="KW-1114">Inhibition of host interferon signaling pathway by virus</keyword>
<comment type="caution">
    <text evidence="14">The sequence shown here is derived from an EMBL/GenBank/DDBJ whole genome shotgun (WGS) entry which is preliminary data.</text>
</comment>
<evidence type="ECO:0000313" key="15">
    <source>
        <dbReference type="Proteomes" id="UP000007151"/>
    </source>
</evidence>
<protein>
    <recommendedName>
        <fullName evidence="9">Soluble interferon alpha/beta receptor OPG204</fullName>
    </recommendedName>
</protein>
<dbReference type="InterPro" id="IPR013783">
    <property type="entry name" value="Ig-like_fold"/>
</dbReference>
<feature type="signal peptide" evidence="12">
    <location>
        <begin position="1"/>
        <end position="18"/>
    </location>
</feature>
<dbReference type="PROSITE" id="PS50835">
    <property type="entry name" value="IG_LIKE"/>
    <property type="match status" value="3"/>
</dbReference>
<dbReference type="SUPFAM" id="SSF48726">
    <property type="entry name" value="Immunoglobulin"/>
    <property type="match status" value="2"/>
</dbReference>
<dbReference type="InterPro" id="IPR003599">
    <property type="entry name" value="Ig_sub"/>
</dbReference>
<dbReference type="GO" id="GO:0039502">
    <property type="term" value="P:symbiont-mediated suppression of host type I interferon-mediated signaling pathway"/>
    <property type="evidence" value="ECO:0007669"/>
    <property type="project" value="UniProtKB-KW"/>
</dbReference>
<evidence type="ECO:0000256" key="5">
    <source>
        <dbReference type="ARBA" id="ARBA00023180"/>
    </source>
</evidence>
<dbReference type="InParanoid" id="A0A212FFY9"/>
<dbReference type="Gene3D" id="3.40.50.10140">
    <property type="entry name" value="Toll/interleukin-1 receptor homology (TIR) domain"/>
    <property type="match status" value="1"/>
</dbReference>
<evidence type="ECO:0000256" key="3">
    <source>
        <dbReference type="ARBA" id="ARBA00022830"/>
    </source>
</evidence>
<keyword evidence="2" id="KW-0945">Host-virus interaction</keyword>
<comment type="subunit">
    <text evidence="8">Interacts with host IFNA1.</text>
</comment>
<organism evidence="14 15">
    <name type="scientific">Danaus plexippus plexippus</name>
    <dbReference type="NCBI Taxonomy" id="278856"/>
    <lineage>
        <taxon>Eukaryota</taxon>
        <taxon>Metazoa</taxon>
        <taxon>Ecdysozoa</taxon>
        <taxon>Arthropoda</taxon>
        <taxon>Hexapoda</taxon>
        <taxon>Insecta</taxon>
        <taxon>Pterygota</taxon>
        <taxon>Neoptera</taxon>
        <taxon>Endopterygota</taxon>
        <taxon>Lepidoptera</taxon>
        <taxon>Glossata</taxon>
        <taxon>Ditrysia</taxon>
        <taxon>Papilionoidea</taxon>
        <taxon>Nymphalidae</taxon>
        <taxon>Danainae</taxon>
        <taxon>Danaini</taxon>
        <taxon>Danaina</taxon>
        <taxon>Danaus</taxon>
        <taxon>Danaus</taxon>
    </lineage>
</organism>
<dbReference type="KEGG" id="dpl:KGM_208667"/>
<feature type="domain" description="Ig-like" evidence="13">
    <location>
        <begin position="133"/>
        <end position="237"/>
    </location>
</feature>
<evidence type="ECO:0000256" key="8">
    <source>
        <dbReference type="ARBA" id="ARBA00038761"/>
    </source>
</evidence>
<evidence type="ECO:0000313" key="14">
    <source>
        <dbReference type="EMBL" id="OWR52649.1"/>
    </source>
</evidence>
<evidence type="ECO:0000256" key="7">
    <source>
        <dbReference type="ARBA" id="ARBA00023319"/>
    </source>
</evidence>
<evidence type="ECO:0000256" key="4">
    <source>
        <dbReference type="ARBA" id="ARBA00023157"/>
    </source>
</evidence>
<keyword evidence="2" id="KW-1090">Inhibition of host innate immune response by virus</keyword>
<dbReference type="Proteomes" id="UP000007151">
    <property type="component" value="Unassembled WGS sequence"/>
</dbReference>
<evidence type="ECO:0000259" key="13">
    <source>
        <dbReference type="PROSITE" id="PS50835"/>
    </source>
</evidence>
<dbReference type="InterPro" id="IPR015621">
    <property type="entry name" value="IL-1_rcpt_fam"/>
</dbReference>
<evidence type="ECO:0000256" key="9">
    <source>
        <dbReference type="ARBA" id="ARBA00041012"/>
    </source>
</evidence>
<feature type="compositionally biased region" description="Basic and acidic residues" evidence="11">
    <location>
        <begin position="560"/>
        <end position="573"/>
    </location>
</feature>
<keyword evidence="15" id="KW-1185">Reference proteome</keyword>
<dbReference type="PANTHER" id="PTHR11890">
    <property type="entry name" value="INTERLEUKIN-1 RECEPTOR FAMILY MEMBER"/>
    <property type="match status" value="1"/>
</dbReference>
<keyword evidence="5" id="KW-0325">Glycoprotein</keyword>
<dbReference type="PANTHER" id="PTHR11890:SF44">
    <property type="entry name" value="X-LINKED INTERLEUKIN-1 RECEPTOR ACCESSORY PROTEIN-LIKE 2"/>
    <property type="match status" value="1"/>
</dbReference>
<evidence type="ECO:0000256" key="1">
    <source>
        <dbReference type="ARBA" id="ARBA00022518"/>
    </source>
</evidence>
<dbReference type="EMBL" id="AGBW02008743">
    <property type="protein sequence ID" value="OWR52649.1"/>
    <property type="molecule type" value="Genomic_DNA"/>
</dbReference>
<keyword evidence="4" id="KW-1015">Disulfide bond</keyword>
<dbReference type="InterPro" id="IPR036179">
    <property type="entry name" value="Ig-like_dom_sf"/>
</dbReference>
<feature type="compositionally biased region" description="Polar residues" evidence="11">
    <location>
        <begin position="574"/>
        <end position="583"/>
    </location>
</feature>
<feature type="domain" description="Ig-like" evidence="13">
    <location>
        <begin position="28"/>
        <end position="124"/>
    </location>
</feature>
<name>A0A212FFY9_DANPL</name>
<dbReference type="STRING" id="278856.A0A212FFY9"/>
<keyword evidence="1" id="KW-0244">Early protein</keyword>
<keyword evidence="12" id="KW-0732">Signal</keyword>
<dbReference type="Pfam" id="PF07679">
    <property type="entry name" value="I-set"/>
    <property type="match status" value="1"/>
</dbReference>
<dbReference type="InterPro" id="IPR007110">
    <property type="entry name" value="Ig-like_dom"/>
</dbReference>
<evidence type="ECO:0000256" key="12">
    <source>
        <dbReference type="SAM" id="SignalP"/>
    </source>
</evidence>
<reference evidence="14 15" key="1">
    <citation type="journal article" date="2011" name="Cell">
        <title>The monarch butterfly genome yields insights into long-distance migration.</title>
        <authorList>
            <person name="Zhan S."/>
            <person name="Merlin C."/>
            <person name="Boore J.L."/>
            <person name="Reppert S.M."/>
        </authorList>
    </citation>
    <scope>NUCLEOTIDE SEQUENCE [LARGE SCALE GENOMIC DNA]</scope>
    <source>
        <strain evidence="14">F-2</strain>
    </source>
</reference>
<sequence length="583" mass="65569">MWILVALGVVTGASVVRSAGYCSTNTFPTNTSSMHFSKEPVPYEYGFQDKFKSIHCCVKGYRSIEWFKDGVAYPWSAGVSNLILYPEAANQTLYTRRAARSDSGNYTCKLSNETHSETHTVRLNILEKPTDAPKTMFISKDQWVEEDSELRLFCEALIGRPYLADAVRDLRWRKVWPNGTEGDLSPTQTEIKTTREDVEDIIGSYLTISRVSAHDYGTYVCVVHSNDVVARNYVTVHYKFLEKEFDVLVCWTAVDGELVRGALLPTLALKYKYRVHTAPLSTTPDNWYSSLVCEVSRCRSLVAVLSPCQYSPQQLLTALRQLRALPVPPVVVLLQSETYDNDMSREDVEDIIGSYLTISRVSAHDYGTYVCVVHSNDVVARNYVTVHYKCGKFDIALCRRWGVGVVRRARGAVARGGGGRCCRRAAAVDGELVRGALLPTLALKYKYRVHTAPLSTTPDNWYSSLVCEVSRCRSLVAVLSPCQYSPQQLLTALRQLRALPVPPVVVLLQDLPKLKREAKESGESLVEVLRRTRLVAWRHVHERAFWTQLRLALPLPPPRTQEKHVVETEESKNSRSGSLTALV</sequence>
<feature type="region of interest" description="Disordered" evidence="11">
    <location>
        <begin position="560"/>
        <end position="583"/>
    </location>
</feature>
<dbReference type="InterPro" id="IPR013098">
    <property type="entry name" value="Ig_I-set"/>
</dbReference>
<gene>
    <name evidence="14" type="ORF">KGM_208667</name>
</gene>
<proteinExistence type="predicted"/>